<name>U4LD07_PYROM</name>
<evidence type="ECO:0000256" key="8">
    <source>
        <dbReference type="SAM" id="MobiDB-lite"/>
    </source>
</evidence>
<dbReference type="GO" id="GO:0051642">
    <property type="term" value="P:centrosome localization"/>
    <property type="evidence" value="ECO:0007669"/>
    <property type="project" value="TreeGrafter"/>
</dbReference>
<keyword evidence="11" id="KW-1185">Reference proteome</keyword>
<accession>U4LD07</accession>
<feature type="region of interest" description="Disordered" evidence="8">
    <location>
        <begin position="227"/>
        <end position="300"/>
    </location>
</feature>
<comment type="similarity">
    <text evidence="2">Belongs to the nudE family.</text>
</comment>
<dbReference type="OMA" id="NMAIERS"/>
<protein>
    <submittedName>
        <fullName evidence="10">Similar to Nuclear distribution protein nudE acc. no. O74689</fullName>
    </submittedName>
</protein>
<keyword evidence="6" id="KW-0206">Cytoskeleton</keyword>
<dbReference type="GO" id="GO:0000776">
    <property type="term" value="C:kinetochore"/>
    <property type="evidence" value="ECO:0007669"/>
    <property type="project" value="TreeGrafter"/>
</dbReference>
<dbReference type="PANTHER" id="PTHR10921:SF1">
    <property type="entry name" value="NUCLEAR DISTRIBUTION PROTEIN NUDE HOMOLOG"/>
    <property type="match status" value="1"/>
</dbReference>
<evidence type="ECO:0000256" key="4">
    <source>
        <dbReference type="ARBA" id="ARBA00022701"/>
    </source>
</evidence>
<reference evidence="10 11" key="1">
    <citation type="journal article" date="2013" name="PLoS Genet.">
        <title>The genome and development-dependent transcriptomes of Pyronema confluens: a window into fungal evolution.</title>
        <authorList>
            <person name="Traeger S."/>
            <person name="Altegoer F."/>
            <person name="Freitag M."/>
            <person name="Gabaldon T."/>
            <person name="Kempken F."/>
            <person name="Kumar A."/>
            <person name="Marcet-Houben M."/>
            <person name="Poggeler S."/>
            <person name="Stajich J.E."/>
            <person name="Nowrousian M."/>
        </authorList>
    </citation>
    <scope>NUCLEOTIDE SEQUENCE [LARGE SCALE GENOMIC DNA]</scope>
    <source>
        <strain evidence="11">CBS 100304</strain>
        <tissue evidence="10">Vegetative mycelium</tissue>
    </source>
</reference>
<feature type="domain" description="NUDE" evidence="9">
    <location>
        <begin position="125"/>
        <end position="284"/>
    </location>
</feature>
<feature type="coiled-coil region" evidence="7">
    <location>
        <begin position="147"/>
        <end position="181"/>
    </location>
</feature>
<feature type="compositionally biased region" description="Polar residues" evidence="8">
    <location>
        <begin position="227"/>
        <end position="239"/>
    </location>
</feature>
<dbReference type="Pfam" id="PF04880">
    <property type="entry name" value="NUDE_C"/>
    <property type="match status" value="1"/>
</dbReference>
<dbReference type="AlphaFoldDB" id="U4LD07"/>
<evidence type="ECO:0000256" key="2">
    <source>
        <dbReference type="ARBA" id="ARBA00007429"/>
    </source>
</evidence>
<evidence type="ECO:0000256" key="6">
    <source>
        <dbReference type="ARBA" id="ARBA00023212"/>
    </source>
</evidence>
<evidence type="ECO:0000259" key="9">
    <source>
        <dbReference type="Pfam" id="PF04880"/>
    </source>
</evidence>
<feature type="compositionally biased region" description="Polar residues" evidence="8">
    <location>
        <begin position="362"/>
        <end position="371"/>
    </location>
</feature>
<dbReference type="EMBL" id="HF935695">
    <property type="protein sequence ID" value="CCX12278.1"/>
    <property type="molecule type" value="Genomic_DNA"/>
</dbReference>
<dbReference type="GO" id="GO:0000132">
    <property type="term" value="P:establishment of mitotic spindle orientation"/>
    <property type="evidence" value="ECO:0007669"/>
    <property type="project" value="TreeGrafter"/>
</dbReference>
<proteinExistence type="inferred from homology"/>
<feature type="compositionally biased region" description="Polar residues" evidence="8">
    <location>
        <begin position="286"/>
        <end position="300"/>
    </location>
</feature>
<dbReference type="eggNOG" id="KOG1853">
    <property type="taxonomic scope" value="Eukaryota"/>
</dbReference>
<evidence type="ECO:0000256" key="1">
    <source>
        <dbReference type="ARBA" id="ARBA00004245"/>
    </source>
</evidence>
<dbReference type="PANTHER" id="PTHR10921">
    <property type="entry name" value="NUCLEAR DISTRIBUTION PROTEIN NUDE HOMOLOG 1"/>
    <property type="match status" value="1"/>
</dbReference>
<dbReference type="OrthoDB" id="5877028at2759"/>
<dbReference type="GO" id="GO:0007059">
    <property type="term" value="P:chromosome segregation"/>
    <property type="evidence" value="ECO:0007669"/>
    <property type="project" value="TreeGrafter"/>
</dbReference>
<dbReference type="GO" id="GO:0005871">
    <property type="term" value="C:kinesin complex"/>
    <property type="evidence" value="ECO:0007669"/>
    <property type="project" value="TreeGrafter"/>
</dbReference>
<dbReference type="InterPro" id="IPR006964">
    <property type="entry name" value="NUDE_dom"/>
</dbReference>
<feature type="region of interest" description="Disordered" evidence="8">
    <location>
        <begin position="39"/>
        <end position="58"/>
    </location>
</feature>
<keyword evidence="3" id="KW-0963">Cytoplasm</keyword>
<keyword evidence="5 7" id="KW-0175">Coiled coil</keyword>
<feature type="region of interest" description="Disordered" evidence="8">
    <location>
        <begin position="478"/>
        <end position="570"/>
    </location>
</feature>
<keyword evidence="4" id="KW-0493">Microtubule</keyword>
<sequence length="570" mass="62310">MPSLDSPDNDDALEFYKSQIKELEAELADFQASSRELETELEKELEASEKQHRELRNKNEALKYEVDEWKSKYKQSKSEANTAQGNLQKEITALREQNRDMQLKLRDMEVSNDDLEVQERIVKTSLEDVESKYNHSIERSVMLEEEIRVGERERESLRIEVQRLRDELSDLKVEQEITVEKLNSAMVIAAKYGNGSLHHVPPPKYPSPLSDCSTVLTEDAPCTPITTPSICASTPQSDHSGPPSPPMSEISTTQSDRIHSPHNDPATTPRPRTLKSTKKHHRAASISGTSTLPMPPSRSLNQIRGLIGQMQRLEQRVQSARSKLPGPPSSAITPPRLSPRSSQMPSAPYSAITLRSARKTRTPSISSSIASGDTGFCGRLSFSGSSIDRPTSRLGLARPESGAESRDSADSYRDSRPSSRASGISSMSSTTSGVPQRPMSRNTGISGIPQRPASRAATVGGGGRYTAFESPATIRKSSISLHSGPHGGYGAFKEDRSGNHSPGLGDQGEMMGPYGFPRRNTLGSRVGGSAIPLPRRSGRLSAASSETTSPRGPRALPPPKRYVDLDQETY</sequence>
<dbReference type="InterPro" id="IPR033494">
    <property type="entry name" value="NUDE"/>
</dbReference>
<dbReference type="GO" id="GO:0047496">
    <property type="term" value="P:vesicle transport along microtubule"/>
    <property type="evidence" value="ECO:0007669"/>
    <property type="project" value="TreeGrafter"/>
</dbReference>
<comment type="subcellular location">
    <subcellularLocation>
        <location evidence="1">Cytoplasm</location>
        <location evidence="1">Cytoskeleton</location>
    </subcellularLocation>
</comment>
<dbReference type="STRING" id="1076935.U4LD07"/>
<organism evidence="10 11">
    <name type="scientific">Pyronema omphalodes (strain CBS 100304)</name>
    <name type="common">Pyronema confluens</name>
    <dbReference type="NCBI Taxonomy" id="1076935"/>
    <lineage>
        <taxon>Eukaryota</taxon>
        <taxon>Fungi</taxon>
        <taxon>Dikarya</taxon>
        <taxon>Ascomycota</taxon>
        <taxon>Pezizomycotina</taxon>
        <taxon>Pezizomycetes</taxon>
        <taxon>Pezizales</taxon>
        <taxon>Pyronemataceae</taxon>
        <taxon>Pyronema</taxon>
    </lineage>
</organism>
<feature type="compositionally biased region" description="Basic residues" evidence="8">
    <location>
        <begin position="272"/>
        <end position="283"/>
    </location>
</feature>
<evidence type="ECO:0000256" key="5">
    <source>
        <dbReference type="ARBA" id="ARBA00023054"/>
    </source>
</evidence>
<dbReference type="GO" id="GO:0005874">
    <property type="term" value="C:microtubule"/>
    <property type="evidence" value="ECO:0007669"/>
    <property type="project" value="UniProtKB-KW"/>
</dbReference>
<evidence type="ECO:0000256" key="3">
    <source>
        <dbReference type="ARBA" id="ARBA00022490"/>
    </source>
</evidence>
<dbReference type="Gene3D" id="6.10.250.1080">
    <property type="match status" value="1"/>
</dbReference>
<evidence type="ECO:0000313" key="10">
    <source>
        <dbReference type="EMBL" id="CCX12278.1"/>
    </source>
</evidence>
<evidence type="ECO:0000313" key="11">
    <source>
        <dbReference type="Proteomes" id="UP000018144"/>
    </source>
</evidence>
<feature type="region of interest" description="Disordered" evidence="8">
    <location>
        <begin position="314"/>
        <end position="464"/>
    </location>
</feature>
<gene>
    <name evidence="10" type="ORF">PCON_11872</name>
</gene>
<dbReference type="GO" id="GO:0007020">
    <property type="term" value="P:microtubule nucleation"/>
    <property type="evidence" value="ECO:0007669"/>
    <property type="project" value="TreeGrafter"/>
</dbReference>
<feature type="compositionally biased region" description="Low complexity" evidence="8">
    <location>
        <begin position="418"/>
        <end position="433"/>
    </location>
</feature>
<evidence type="ECO:0000256" key="7">
    <source>
        <dbReference type="SAM" id="Coils"/>
    </source>
</evidence>
<feature type="compositionally biased region" description="Basic and acidic residues" evidence="8">
    <location>
        <begin position="401"/>
        <end position="417"/>
    </location>
</feature>
<dbReference type="GO" id="GO:0008017">
    <property type="term" value="F:microtubule binding"/>
    <property type="evidence" value="ECO:0007669"/>
    <property type="project" value="InterPro"/>
</dbReference>
<dbReference type="Proteomes" id="UP000018144">
    <property type="component" value="Unassembled WGS sequence"/>
</dbReference>